<gene>
    <name evidence="3" type="ORF">SAMN04488096_104227</name>
</gene>
<dbReference type="STRING" id="579105.SAMN04488096_104227"/>
<dbReference type="RefSeq" id="WP_073149855.1">
    <property type="nucleotide sequence ID" value="NZ_FQYY01000004.1"/>
</dbReference>
<dbReference type="EMBL" id="FQYY01000004">
    <property type="protein sequence ID" value="SHI77926.1"/>
    <property type="molecule type" value="Genomic_DNA"/>
</dbReference>
<organism evidence="3 4">
    <name type="scientific">Mesonia phycicola</name>
    <dbReference type="NCBI Taxonomy" id="579105"/>
    <lineage>
        <taxon>Bacteria</taxon>
        <taxon>Pseudomonadati</taxon>
        <taxon>Bacteroidota</taxon>
        <taxon>Flavobacteriia</taxon>
        <taxon>Flavobacteriales</taxon>
        <taxon>Flavobacteriaceae</taxon>
        <taxon>Mesonia</taxon>
    </lineage>
</organism>
<protein>
    <submittedName>
        <fullName evidence="3">Uncharacterized protein</fullName>
    </submittedName>
</protein>
<dbReference type="Proteomes" id="UP000184225">
    <property type="component" value="Unassembled WGS sequence"/>
</dbReference>
<dbReference type="OrthoDB" id="1451665at2"/>
<keyword evidence="2" id="KW-1133">Transmembrane helix</keyword>
<keyword evidence="2" id="KW-0812">Transmembrane</keyword>
<feature type="transmembrane region" description="Helical" evidence="2">
    <location>
        <begin position="102"/>
        <end position="122"/>
    </location>
</feature>
<dbReference type="AlphaFoldDB" id="A0A1M6DXF8"/>
<evidence type="ECO:0000313" key="4">
    <source>
        <dbReference type="Proteomes" id="UP000184225"/>
    </source>
</evidence>
<keyword evidence="1" id="KW-0175">Coiled coil</keyword>
<proteinExistence type="predicted"/>
<reference evidence="3 4" key="1">
    <citation type="submission" date="2016-11" db="EMBL/GenBank/DDBJ databases">
        <authorList>
            <person name="Jaros S."/>
            <person name="Januszkiewicz K."/>
            <person name="Wedrychowicz H."/>
        </authorList>
    </citation>
    <scope>NUCLEOTIDE SEQUENCE [LARGE SCALE GENOMIC DNA]</scope>
    <source>
        <strain evidence="3 4">DSM 21425</strain>
    </source>
</reference>
<accession>A0A1M6DXF8</accession>
<keyword evidence="2" id="KW-0472">Membrane</keyword>
<evidence type="ECO:0000256" key="1">
    <source>
        <dbReference type="SAM" id="Coils"/>
    </source>
</evidence>
<evidence type="ECO:0000313" key="3">
    <source>
        <dbReference type="EMBL" id="SHI77926.1"/>
    </source>
</evidence>
<keyword evidence="4" id="KW-1185">Reference proteome</keyword>
<feature type="coiled-coil region" evidence="1">
    <location>
        <begin position="131"/>
        <end position="172"/>
    </location>
</feature>
<name>A0A1M6DXF8_9FLAO</name>
<sequence length="174" mass="19730">MSRNEKIKHINKDVLTNIDKVLNSIYDHGNSSKIRVINKTRTIAVALNLIHEKEPLTFYLSENGILALQEGGIKNYLEKLGAEKDLDLIIKGLTKKSLKNQFLYNIMYVGVGGVIGILTILVTPDTTEKYIQELNKIVKQKNKNNSNLKTEIKQIRLEINSLKKQVNSLKNVSE</sequence>
<evidence type="ECO:0000256" key="2">
    <source>
        <dbReference type="SAM" id="Phobius"/>
    </source>
</evidence>